<organism evidence="2 3">
    <name type="scientific">Allomyces macrogynus (strain ATCC 38327)</name>
    <name type="common">Allomyces javanicus var. macrogynus</name>
    <dbReference type="NCBI Taxonomy" id="578462"/>
    <lineage>
        <taxon>Eukaryota</taxon>
        <taxon>Fungi</taxon>
        <taxon>Fungi incertae sedis</taxon>
        <taxon>Blastocladiomycota</taxon>
        <taxon>Blastocladiomycetes</taxon>
        <taxon>Blastocladiales</taxon>
        <taxon>Blastocladiaceae</taxon>
        <taxon>Allomyces</taxon>
    </lineage>
</organism>
<proteinExistence type="predicted"/>
<accession>A0A0L0T5F4</accession>
<dbReference type="Proteomes" id="UP000054350">
    <property type="component" value="Unassembled WGS sequence"/>
</dbReference>
<name>A0A0L0T5F4_ALLM3</name>
<protein>
    <submittedName>
        <fullName evidence="2">Uncharacterized protein</fullName>
    </submittedName>
</protein>
<evidence type="ECO:0000313" key="3">
    <source>
        <dbReference type="Proteomes" id="UP000054350"/>
    </source>
</evidence>
<dbReference type="OrthoDB" id="5556848at2759"/>
<reference evidence="3" key="2">
    <citation type="submission" date="2009-11" db="EMBL/GenBank/DDBJ databases">
        <title>The Genome Sequence of Allomyces macrogynus strain ATCC 38327.</title>
        <authorList>
            <consortium name="The Broad Institute Genome Sequencing Platform"/>
            <person name="Russ C."/>
            <person name="Cuomo C."/>
            <person name="Shea T."/>
            <person name="Young S.K."/>
            <person name="Zeng Q."/>
            <person name="Koehrsen M."/>
            <person name="Haas B."/>
            <person name="Borodovsky M."/>
            <person name="Guigo R."/>
            <person name="Alvarado L."/>
            <person name="Berlin A."/>
            <person name="Borenstein D."/>
            <person name="Chen Z."/>
            <person name="Engels R."/>
            <person name="Freedman E."/>
            <person name="Gellesch M."/>
            <person name="Goldberg J."/>
            <person name="Griggs A."/>
            <person name="Gujja S."/>
            <person name="Heiman D."/>
            <person name="Hepburn T."/>
            <person name="Howarth C."/>
            <person name="Jen D."/>
            <person name="Larson L."/>
            <person name="Lewis B."/>
            <person name="Mehta T."/>
            <person name="Park D."/>
            <person name="Pearson M."/>
            <person name="Roberts A."/>
            <person name="Saif S."/>
            <person name="Shenoy N."/>
            <person name="Sisk P."/>
            <person name="Stolte C."/>
            <person name="Sykes S."/>
            <person name="Walk T."/>
            <person name="White J."/>
            <person name="Yandava C."/>
            <person name="Burger G."/>
            <person name="Gray M.W."/>
            <person name="Holland P.W.H."/>
            <person name="King N."/>
            <person name="Lang F.B.F."/>
            <person name="Roger A.J."/>
            <person name="Ruiz-Trillo I."/>
            <person name="Lander E."/>
            <person name="Nusbaum C."/>
        </authorList>
    </citation>
    <scope>NUCLEOTIDE SEQUENCE [LARGE SCALE GENOMIC DNA]</scope>
    <source>
        <strain evidence="3">ATCC 38327</strain>
    </source>
</reference>
<reference evidence="2 3" key="1">
    <citation type="submission" date="2009-11" db="EMBL/GenBank/DDBJ databases">
        <title>Annotation of Allomyces macrogynus ATCC 38327.</title>
        <authorList>
            <consortium name="The Broad Institute Genome Sequencing Platform"/>
            <person name="Russ C."/>
            <person name="Cuomo C."/>
            <person name="Burger G."/>
            <person name="Gray M.W."/>
            <person name="Holland P.W.H."/>
            <person name="King N."/>
            <person name="Lang F.B.F."/>
            <person name="Roger A.J."/>
            <person name="Ruiz-Trillo I."/>
            <person name="Young S.K."/>
            <person name="Zeng Q."/>
            <person name="Gargeya S."/>
            <person name="Fitzgerald M."/>
            <person name="Haas B."/>
            <person name="Abouelleil A."/>
            <person name="Alvarado L."/>
            <person name="Arachchi H.M."/>
            <person name="Berlin A."/>
            <person name="Chapman S.B."/>
            <person name="Gearin G."/>
            <person name="Goldberg J."/>
            <person name="Griggs A."/>
            <person name="Gujja S."/>
            <person name="Hansen M."/>
            <person name="Heiman D."/>
            <person name="Howarth C."/>
            <person name="Larimer J."/>
            <person name="Lui A."/>
            <person name="MacDonald P.J.P."/>
            <person name="McCowen C."/>
            <person name="Montmayeur A."/>
            <person name="Murphy C."/>
            <person name="Neiman D."/>
            <person name="Pearson M."/>
            <person name="Priest M."/>
            <person name="Roberts A."/>
            <person name="Saif S."/>
            <person name="Shea T."/>
            <person name="Sisk P."/>
            <person name="Stolte C."/>
            <person name="Sykes S."/>
            <person name="Wortman J."/>
            <person name="Nusbaum C."/>
            <person name="Birren B."/>
        </authorList>
    </citation>
    <scope>NUCLEOTIDE SEQUENCE [LARGE SCALE GENOMIC DNA]</scope>
    <source>
        <strain evidence="2 3">ATCC 38327</strain>
    </source>
</reference>
<dbReference type="AlphaFoldDB" id="A0A0L0T5F4"/>
<dbReference type="EMBL" id="GG745363">
    <property type="protein sequence ID" value="KNE70018.1"/>
    <property type="molecule type" value="Genomic_DNA"/>
</dbReference>
<sequence length="224" mass="23763">MGRIAKFLALSTAAGTSALAYLTVRVPHVPVPDGTLLKDLPNADCFTLRVAVPTRALQSRSFLDTYVRAFEHAPVFQLEHALLAAAGRHAPPGTVTNAPVGKVYAPGTRMGALWMTTARKGDEVLLKWRDPGSPANGASWFRYVVEEDAQGQTKVVGGVPVPVPTTNVTLQFGSAIDVASFPGGTVSSVGFALHAMYSRVLLVNAAVQLWWDTKHLLAPPPGGK</sequence>
<keyword evidence="1" id="KW-0732">Signal</keyword>
<feature type="signal peptide" evidence="1">
    <location>
        <begin position="1"/>
        <end position="20"/>
    </location>
</feature>
<keyword evidence="3" id="KW-1185">Reference proteome</keyword>
<dbReference type="VEuPathDB" id="FungiDB:AMAG_14854"/>
<gene>
    <name evidence="2" type="ORF">AMAG_14854</name>
</gene>
<evidence type="ECO:0000313" key="2">
    <source>
        <dbReference type="EMBL" id="KNE70018.1"/>
    </source>
</evidence>
<feature type="chain" id="PRO_5005548491" evidence="1">
    <location>
        <begin position="21"/>
        <end position="224"/>
    </location>
</feature>
<evidence type="ECO:0000256" key="1">
    <source>
        <dbReference type="SAM" id="SignalP"/>
    </source>
</evidence>